<organism evidence="2">
    <name type="scientific">uncultured virus</name>
    <dbReference type="NCBI Taxonomy" id="340016"/>
    <lineage>
        <taxon>Viruses</taxon>
        <taxon>environmental samples</taxon>
    </lineage>
</organism>
<proteinExistence type="predicted"/>
<dbReference type="EMBL" id="KY052827">
    <property type="protein sequence ID" value="ASF00298.1"/>
    <property type="molecule type" value="Genomic_DNA"/>
</dbReference>
<reference evidence="2" key="2">
    <citation type="journal article" date="2017" name="Nat. Commun.">
        <title>Single-virus genomics reveals hidden cosmopolitan and abundant viruses.</title>
        <authorList>
            <person name="Martinez-Hernandez F."/>
            <person name="Fornas O."/>
            <person name="Lluesma Gomez M."/>
            <person name="Bolduc B."/>
            <person name="de la Cruz Pena M.J."/>
            <person name="Martinez J.M."/>
            <person name="Anton J."/>
            <person name="Gasol J.M."/>
            <person name="Rosselli R."/>
            <person name="Rodriguez-Valera F."/>
            <person name="Sullivan M.B."/>
            <person name="Acinas S.G."/>
            <person name="Martinez-Garcia M."/>
        </authorList>
    </citation>
    <scope>NUCLEOTIDE SEQUENCE</scope>
</reference>
<evidence type="ECO:0000313" key="2">
    <source>
        <dbReference type="EMBL" id="ASF00298.1"/>
    </source>
</evidence>
<name>A0A218MM03_9VIRU</name>
<evidence type="ECO:0000259" key="1">
    <source>
        <dbReference type="Pfam" id="PF10544"/>
    </source>
</evidence>
<dbReference type="InterPro" id="IPR018306">
    <property type="entry name" value="Phage_T5_Orf172_DNA-bd"/>
</dbReference>
<reference evidence="2" key="1">
    <citation type="submission" date="2016-10" db="EMBL/GenBank/DDBJ databases">
        <authorList>
            <person name="Varghese N."/>
        </authorList>
    </citation>
    <scope>NUCLEOTIDE SEQUENCE</scope>
</reference>
<feature type="domain" description="Bacteriophage T5 Orf172 DNA-binding" evidence="1">
    <location>
        <begin position="47"/>
        <end position="145"/>
    </location>
</feature>
<dbReference type="Pfam" id="PF10544">
    <property type="entry name" value="T5orf172"/>
    <property type="match status" value="1"/>
</dbReference>
<accession>A0A218MM03</accession>
<protein>
    <recommendedName>
        <fullName evidence="1">Bacteriophage T5 Orf172 DNA-binding domain-containing protein</fullName>
    </recommendedName>
</protein>
<sequence>MMGVRKNLKLITSFFNPMKETKLSKMKLTRRIQNHSIDLNKIVLEGVYVLHISNSRTNENWLKVGKTYKNGLTKRLKQIEREFNSVNGYSVTPLYWSVNYGLFWERHTCYLFEQRTQELYKVKGLSNDDQFGMYRKELFKLTTEQNNDKTALISETRNFHSEIWNDPRVKTVGHFGRLT</sequence>